<protein>
    <submittedName>
        <fullName evidence="10">BCL2/adenovirus E1B protein-interacting protein 3-like isoform B</fullName>
    </submittedName>
</protein>
<dbReference type="GO" id="GO:0005741">
    <property type="term" value="C:mitochondrial outer membrane"/>
    <property type="evidence" value="ECO:0007669"/>
    <property type="project" value="TreeGrafter"/>
</dbReference>
<evidence type="ECO:0000256" key="6">
    <source>
        <dbReference type="ARBA" id="ARBA00022989"/>
    </source>
</evidence>
<dbReference type="GO" id="GO:0005783">
    <property type="term" value="C:endoplasmic reticulum"/>
    <property type="evidence" value="ECO:0007669"/>
    <property type="project" value="TreeGrafter"/>
</dbReference>
<evidence type="ECO:0000256" key="8">
    <source>
        <dbReference type="ARBA" id="ARBA00023136"/>
    </source>
</evidence>
<dbReference type="Pfam" id="PF06553">
    <property type="entry name" value="BNIP3"/>
    <property type="match status" value="1"/>
</dbReference>
<dbReference type="Proteomes" id="UP000050525">
    <property type="component" value="Unassembled WGS sequence"/>
</dbReference>
<comment type="subcellular location">
    <subcellularLocation>
        <location evidence="1">Membrane</location>
        <topology evidence="1">Single-pass membrane protein</topology>
    </subcellularLocation>
    <subcellularLocation>
        <location evidence="2">Mitochondrion membrane</location>
    </subcellularLocation>
</comment>
<organism evidence="10 11">
    <name type="scientific">Alligator mississippiensis</name>
    <name type="common">American alligator</name>
    <dbReference type="NCBI Taxonomy" id="8496"/>
    <lineage>
        <taxon>Eukaryota</taxon>
        <taxon>Metazoa</taxon>
        <taxon>Chordata</taxon>
        <taxon>Craniata</taxon>
        <taxon>Vertebrata</taxon>
        <taxon>Euteleostomi</taxon>
        <taxon>Archelosauria</taxon>
        <taxon>Archosauria</taxon>
        <taxon>Crocodylia</taxon>
        <taxon>Alligatoridae</taxon>
        <taxon>Alligatorinae</taxon>
        <taxon>Alligator</taxon>
    </lineage>
</organism>
<dbReference type="GO" id="GO:0005635">
    <property type="term" value="C:nuclear envelope"/>
    <property type="evidence" value="ECO:0007669"/>
    <property type="project" value="TreeGrafter"/>
</dbReference>
<dbReference type="STRING" id="8496.A0A151P6T9"/>
<dbReference type="PANTHER" id="PTHR15186:SF3">
    <property type="entry name" value="BCL2_ADENOVIRUS E1B 19 KDA PROTEIN-INTERACTING PROTEIN 3-LIKE"/>
    <property type="match status" value="1"/>
</dbReference>
<evidence type="ECO:0000256" key="3">
    <source>
        <dbReference type="ARBA" id="ARBA00007710"/>
    </source>
</evidence>
<evidence type="ECO:0000256" key="7">
    <source>
        <dbReference type="ARBA" id="ARBA00023128"/>
    </source>
</evidence>
<evidence type="ECO:0000256" key="5">
    <source>
        <dbReference type="ARBA" id="ARBA00022703"/>
    </source>
</evidence>
<dbReference type="GO" id="GO:0042802">
    <property type="term" value="F:identical protein binding"/>
    <property type="evidence" value="ECO:0007669"/>
    <property type="project" value="UniProtKB-ARBA"/>
</dbReference>
<reference evidence="10 11" key="1">
    <citation type="journal article" date="2012" name="Genome Biol.">
        <title>Sequencing three crocodilian genomes to illuminate the evolution of archosaurs and amniotes.</title>
        <authorList>
            <person name="St John J.A."/>
            <person name="Braun E.L."/>
            <person name="Isberg S.R."/>
            <person name="Miles L.G."/>
            <person name="Chong A.Y."/>
            <person name="Gongora J."/>
            <person name="Dalzell P."/>
            <person name="Moran C."/>
            <person name="Bed'hom B."/>
            <person name="Abzhanov A."/>
            <person name="Burgess S.C."/>
            <person name="Cooksey A.M."/>
            <person name="Castoe T.A."/>
            <person name="Crawford N.G."/>
            <person name="Densmore L.D."/>
            <person name="Drew J.C."/>
            <person name="Edwards S.V."/>
            <person name="Faircloth B.C."/>
            <person name="Fujita M.K."/>
            <person name="Greenwold M.J."/>
            <person name="Hoffmann F.G."/>
            <person name="Howard J.M."/>
            <person name="Iguchi T."/>
            <person name="Janes D.E."/>
            <person name="Khan S.Y."/>
            <person name="Kohno S."/>
            <person name="de Koning A.J."/>
            <person name="Lance S.L."/>
            <person name="McCarthy F.M."/>
            <person name="McCormack J.E."/>
            <person name="Merchant M.E."/>
            <person name="Peterson D.G."/>
            <person name="Pollock D.D."/>
            <person name="Pourmand N."/>
            <person name="Raney B.J."/>
            <person name="Roessler K.A."/>
            <person name="Sanford J.R."/>
            <person name="Sawyer R.H."/>
            <person name="Schmidt C.J."/>
            <person name="Triplett E.W."/>
            <person name="Tuberville T.D."/>
            <person name="Venegas-Anaya M."/>
            <person name="Howard J.T."/>
            <person name="Jarvis E.D."/>
            <person name="Guillette L.J.Jr."/>
            <person name="Glenn T.C."/>
            <person name="Green R.E."/>
            <person name="Ray D.A."/>
        </authorList>
    </citation>
    <scope>NUCLEOTIDE SEQUENCE [LARGE SCALE GENOMIC DNA]</scope>
    <source>
        <strain evidence="10">KSC_2009_1</strain>
    </source>
</reference>
<keyword evidence="4" id="KW-0812">Transmembrane</keyword>
<keyword evidence="5" id="KW-0053">Apoptosis</keyword>
<comment type="caution">
    <text evidence="10">The sequence shown here is derived from an EMBL/GenBank/DDBJ whole genome shotgun (WGS) entry which is preliminary data.</text>
</comment>
<keyword evidence="7" id="KW-0496">Mitochondrion</keyword>
<dbReference type="AlphaFoldDB" id="A0A151P6T9"/>
<feature type="compositionally biased region" description="Basic and acidic residues" evidence="9">
    <location>
        <begin position="30"/>
        <end position="41"/>
    </location>
</feature>
<gene>
    <name evidence="10" type="primary">BNIP3L</name>
    <name evidence="10" type="ORF">Y1Q_0016753</name>
</gene>
<evidence type="ECO:0000256" key="4">
    <source>
        <dbReference type="ARBA" id="ARBA00022692"/>
    </source>
</evidence>
<dbReference type="GO" id="GO:0043065">
    <property type="term" value="P:positive regulation of apoptotic process"/>
    <property type="evidence" value="ECO:0007669"/>
    <property type="project" value="InterPro"/>
</dbReference>
<sequence>MNGNGNGNDNTNGKNGGLEHVPSSSSIHNGDMEKILLDAQHESGQSSSRGSSHCDSPSPQEDGQITFDVEMHTSKDSSSQSEEEAVEGEKEVEVLKKSADWVSDWSSRPENIPPKEFHFRHPKRSVSLSFHSISVHISCFGFGPRHLHWKTTDYAFSQYLLRDRVQKLEIHVTCEGSTNSWNSVLYWNSVESTVDGQKGAMAERKAAGRQGEEEEVPAFFKNLGSGSPKPRQKFCGMFCPVEGSLENKTIDFDSLSVGRGSSKIVAQQRDVAQLGPDSPSPYSRQSRKAGEPSVELGRKVEIRAATGKEALQNLNDKAGVLLRTWADYPFSVLLNTWQETSGTIGFKSWNMDPGTGSKFKKVQSWCSGLGQ</sequence>
<keyword evidence="11" id="KW-1185">Reference proteome</keyword>
<accession>A0A151P6T9</accession>
<name>A0A151P6T9_ALLMI</name>
<feature type="compositionally biased region" description="Low complexity" evidence="9">
    <location>
        <begin position="43"/>
        <end position="58"/>
    </location>
</feature>
<dbReference type="eggNOG" id="ENOG502R8Q5">
    <property type="taxonomic scope" value="Eukaryota"/>
</dbReference>
<proteinExistence type="inferred from homology"/>
<dbReference type="EMBL" id="AKHW03000764">
    <property type="protein sequence ID" value="KYO44445.1"/>
    <property type="molecule type" value="Genomic_DNA"/>
</dbReference>
<keyword evidence="8" id="KW-0472">Membrane</keyword>
<evidence type="ECO:0000256" key="1">
    <source>
        <dbReference type="ARBA" id="ARBA00004167"/>
    </source>
</evidence>
<comment type="similarity">
    <text evidence="3">Belongs to the NIP3 family.</text>
</comment>
<feature type="region of interest" description="Disordered" evidence="9">
    <location>
        <begin position="268"/>
        <end position="295"/>
    </location>
</feature>
<dbReference type="PANTHER" id="PTHR15186">
    <property type="entry name" value="RE48077P"/>
    <property type="match status" value="1"/>
</dbReference>
<dbReference type="GO" id="GO:0051607">
    <property type="term" value="P:defense response to virus"/>
    <property type="evidence" value="ECO:0007669"/>
    <property type="project" value="TreeGrafter"/>
</dbReference>
<evidence type="ECO:0000313" key="10">
    <source>
        <dbReference type="EMBL" id="KYO44445.1"/>
    </source>
</evidence>
<dbReference type="GO" id="GO:0097345">
    <property type="term" value="P:mitochondrial outer membrane permeabilization"/>
    <property type="evidence" value="ECO:0007669"/>
    <property type="project" value="TreeGrafter"/>
</dbReference>
<feature type="region of interest" description="Disordered" evidence="9">
    <location>
        <begin position="1"/>
        <end position="92"/>
    </location>
</feature>
<dbReference type="InterPro" id="IPR010548">
    <property type="entry name" value="BNIP3"/>
</dbReference>
<evidence type="ECO:0000313" key="11">
    <source>
        <dbReference type="Proteomes" id="UP000050525"/>
    </source>
</evidence>
<evidence type="ECO:0000256" key="2">
    <source>
        <dbReference type="ARBA" id="ARBA00004325"/>
    </source>
</evidence>
<evidence type="ECO:0000256" key="9">
    <source>
        <dbReference type="SAM" id="MobiDB-lite"/>
    </source>
</evidence>
<keyword evidence="6" id="KW-1133">Transmembrane helix</keyword>